<protein>
    <submittedName>
        <fullName evidence="1">Uncharacterized protein</fullName>
    </submittedName>
</protein>
<dbReference type="EMBL" id="MN740962">
    <property type="protein sequence ID" value="QHU20154.1"/>
    <property type="molecule type" value="Genomic_DNA"/>
</dbReference>
<dbReference type="AlphaFoldDB" id="A0A6C0KUL9"/>
<sequence length="113" mass="12991">MFPPIPVAFRPCYSSFADEQREIIEFANSLGIYSLCDKEEVRKVFVAWVREAMIGTKKEKYPYLLWLYLDACSHIYGIGDYSAGYHRGWTAGVGKFLRDGLTDKEFVFITTNA</sequence>
<name>A0A6C0KUL9_9ZZZZ</name>
<proteinExistence type="predicted"/>
<organism evidence="1">
    <name type="scientific">viral metagenome</name>
    <dbReference type="NCBI Taxonomy" id="1070528"/>
    <lineage>
        <taxon>unclassified sequences</taxon>
        <taxon>metagenomes</taxon>
        <taxon>organismal metagenomes</taxon>
    </lineage>
</organism>
<evidence type="ECO:0000313" key="1">
    <source>
        <dbReference type="EMBL" id="QHU20154.1"/>
    </source>
</evidence>
<reference evidence="1" key="1">
    <citation type="journal article" date="2020" name="Nature">
        <title>Giant virus diversity and host interactions through global metagenomics.</title>
        <authorList>
            <person name="Schulz F."/>
            <person name="Roux S."/>
            <person name="Paez-Espino D."/>
            <person name="Jungbluth S."/>
            <person name="Walsh D.A."/>
            <person name="Denef V.J."/>
            <person name="McMahon K.D."/>
            <person name="Konstantinidis K.T."/>
            <person name="Eloe-Fadrosh E.A."/>
            <person name="Kyrpides N.C."/>
            <person name="Woyke T."/>
        </authorList>
    </citation>
    <scope>NUCLEOTIDE SEQUENCE</scope>
    <source>
        <strain evidence="1">GVMAG-S-3300013014-136</strain>
    </source>
</reference>
<accession>A0A6C0KUL9</accession>